<sequence>MSFDQIAWLPLCAGLTAAGVALAYLAFRRRGLSAGLRMTAWALLPLAAYLTGALKTIWNIGTSLVSFATGLVFSPAVWSGVVLAGISLLLFFVSGGIRGRTLSKFRAMGKKEPTAAVAAEGPTRPLPATRKPEAAKPAKPAGKGASDDFSDIEDILKKHGIS</sequence>
<feature type="transmembrane region" description="Helical" evidence="2">
    <location>
        <begin position="78"/>
        <end position="97"/>
    </location>
</feature>
<feature type="region of interest" description="Disordered" evidence="1">
    <location>
        <begin position="114"/>
        <end position="151"/>
    </location>
</feature>
<feature type="transmembrane region" description="Helical" evidence="2">
    <location>
        <begin position="39"/>
        <end position="58"/>
    </location>
</feature>
<evidence type="ECO:0000256" key="2">
    <source>
        <dbReference type="SAM" id="Phobius"/>
    </source>
</evidence>
<dbReference type="AlphaFoldDB" id="A0A919Q923"/>
<reference evidence="3" key="1">
    <citation type="submission" date="2021-01" db="EMBL/GenBank/DDBJ databases">
        <title>Whole genome shotgun sequence of Acrocarpospora phusangensis NBRC 108782.</title>
        <authorList>
            <person name="Komaki H."/>
            <person name="Tamura T."/>
        </authorList>
    </citation>
    <scope>NUCLEOTIDE SEQUENCE</scope>
    <source>
        <strain evidence="3">NBRC 108782</strain>
    </source>
</reference>
<keyword evidence="2" id="KW-0812">Transmembrane</keyword>
<comment type="caution">
    <text evidence="3">The sequence shown here is derived from an EMBL/GenBank/DDBJ whole genome shotgun (WGS) entry which is preliminary data.</text>
</comment>
<keyword evidence="2" id="KW-1133">Transmembrane helix</keyword>
<evidence type="ECO:0000313" key="3">
    <source>
        <dbReference type="EMBL" id="GIH24764.1"/>
    </source>
</evidence>
<evidence type="ECO:0000313" key="4">
    <source>
        <dbReference type="Proteomes" id="UP000640052"/>
    </source>
</evidence>
<proteinExistence type="predicted"/>
<organism evidence="3 4">
    <name type="scientific">Acrocarpospora phusangensis</name>
    <dbReference type="NCBI Taxonomy" id="1070424"/>
    <lineage>
        <taxon>Bacteria</taxon>
        <taxon>Bacillati</taxon>
        <taxon>Actinomycetota</taxon>
        <taxon>Actinomycetes</taxon>
        <taxon>Streptosporangiales</taxon>
        <taxon>Streptosporangiaceae</taxon>
        <taxon>Acrocarpospora</taxon>
    </lineage>
</organism>
<feature type="transmembrane region" description="Helical" evidence="2">
    <location>
        <begin position="6"/>
        <end position="27"/>
    </location>
</feature>
<evidence type="ECO:0000256" key="1">
    <source>
        <dbReference type="SAM" id="MobiDB-lite"/>
    </source>
</evidence>
<dbReference type="EMBL" id="BOOA01000021">
    <property type="protein sequence ID" value="GIH24764.1"/>
    <property type="molecule type" value="Genomic_DNA"/>
</dbReference>
<keyword evidence="2" id="KW-0472">Membrane</keyword>
<dbReference type="Proteomes" id="UP000640052">
    <property type="component" value="Unassembled WGS sequence"/>
</dbReference>
<dbReference type="RefSeq" id="WP_204041499.1">
    <property type="nucleotide sequence ID" value="NZ_BOOA01000021.1"/>
</dbReference>
<evidence type="ECO:0008006" key="5">
    <source>
        <dbReference type="Google" id="ProtNLM"/>
    </source>
</evidence>
<keyword evidence="4" id="KW-1185">Reference proteome</keyword>
<accession>A0A919Q923</accession>
<protein>
    <recommendedName>
        <fullName evidence="5">Cellulose synthase</fullName>
    </recommendedName>
</protein>
<gene>
    <name evidence="3" type="ORF">Aph01nite_30740</name>
</gene>
<name>A0A919Q923_9ACTN</name>